<accession>H2XQA5</accession>
<dbReference type="EMBL" id="EAAA01002038">
    <property type="status" value="NOT_ANNOTATED_CDS"/>
    <property type="molecule type" value="Genomic_DNA"/>
</dbReference>
<dbReference type="InParanoid" id="H2XQA5"/>
<evidence type="ECO:0000313" key="2">
    <source>
        <dbReference type="Ensembl" id="ENSCINP00000031839.1"/>
    </source>
</evidence>
<dbReference type="PANTHER" id="PTHR36978:SF4">
    <property type="entry name" value="P-LOOP CONTAINING NUCLEOSIDE TRIPHOSPHATE HYDROLASE PROTEIN"/>
    <property type="match status" value="1"/>
</dbReference>
<dbReference type="Gene3D" id="3.40.50.300">
    <property type="entry name" value="P-loop containing nucleotide triphosphate hydrolases"/>
    <property type="match status" value="1"/>
</dbReference>
<dbReference type="KEGG" id="cin:100186007"/>
<keyword evidence="1" id="KW-0472">Membrane</keyword>
<dbReference type="InterPro" id="IPR040632">
    <property type="entry name" value="Sulfotransfer_4"/>
</dbReference>
<organism evidence="2 3">
    <name type="scientific">Ciona intestinalis</name>
    <name type="common">Transparent sea squirt</name>
    <name type="synonym">Ascidia intestinalis</name>
    <dbReference type="NCBI Taxonomy" id="7719"/>
    <lineage>
        <taxon>Eukaryota</taxon>
        <taxon>Metazoa</taxon>
        <taxon>Chordata</taxon>
        <taxon>Tunicata</taxon>
        <taxon>Ascidiacea</taxon>
        <taxon>Phlebobranchia</taxon>
        <taxon>Cionidae</taxon>
        <taxon>Ciona</taxon>
    </lineage>
</organism>
<keyword evidence="1" id="KW-1133">Transmembrane helix</keyword>
<dbReference type="AlphaFoldDB" id="H2XQA5"/>
<sequence length="252" mass="29316">MKVIVVGCAKTGTKSLAAALTKLDYQVYDFLEHACYHGDEWEKFFTGKGKAEDFRRMYQDVDVVIDNPIPIFWEEIFSVFPDAKVILAVRDSEDEWFKSWEKQMSRSNSNLTIKLIHLLSPNGIKFGRFRRHIDHHFFGGKLSFPFSNVTCNEHLTRTRYRMHNVYVQQKVPKDQLLVYNIKQGWEPLCKFLGVESPDEQIAHKNKDGSSMEDFLREHPFMIRMKKEMILSASVLSVVLSFVGCKIVSALRK</sequence>
<feature type="transmembrane region" description="Helical" evidence="1">
    <location>
        <begin position="228"/>
        <end position="250"/>
    </location>
</feature>
<dbReference type="SUPFAM" id="SSF52540">
    <property type="entry name" value="P-loop containing nucleoside triphosphate hydrolases"/>
    <property type="match status" value="1"/>
</dbReference>
<keyword evidence="3" id="KW-1185">Reference proteome</keyword>
<dbReference type="RefSeq" id="XP_002131774.1">
    <property type="nucleotide sequence ID" value="XM_002131738.4"/>
</dbReference>
<accession>A0A1W2WNC0</accession>
<reference evidence="2" key="4">
    <citation type="submission" date="2025-09" db="UniProtKB">
        <authorList>
            <consortium name="Ensembl"/>
        </authorList>
    </citation>
    <scope>IDENTIFICATION</scope>
</reference>
<dbReference type="GeneTree" id="ENSGT00940000166461"/>
<dbReference type="Ensembl" id="ENSCINT00000031001.1">
    <property type="protein sequence ID" value="ENSCINP00000031839.1"/>
    <property type="gene ID" value="ENSCING00000018173.1"/>
</dbReference>
<evidence type="ECO:0000313" key="3">
    <source>
        <dbReference type="Proteomes" id="UP000008144"/>
    </source>
</evidence>
<reference evidence="3" key="1">
    <citation type="journal article" date="2002" name="Science">
        <title>The draft genome of Ciona intestinalis: insights into chordate and vertebrate origins.</title>
        <authorList>
            <person name="Dehal P."/>
            <person name="Satou Y."/>
            <person name="Campbell R.K."/>
            <person name="Chapman J."/>
            <person name="Degnan B."/>
            <person name="De Tomaso A."/>
            <person name="Davidson B."/>
            <person name="Di Gregorio A."/>
            <person name="Gelpke M."/>
            <person name="Goodstein D.M."/>
            <person name="Harafuji N."/>
            <person name="Hastings K.E."/>
            <person name="Ho I."/>
            <person name="Hotta K."/>
            <person name="Huang W."/>
            <person name="Kawashima T."/>
            <person name="Lemaire P."/>
            <person name="Martinez D."/>
            <person name="Meinertzhagen I.A."/>
            <person name="Necula S."/>
            <person name="Nonaka M."/>
            <person name="Putnam N."/>
            <person name="Rash S."/>
            <person name="Saiga H."/>
            <person name="Satake M."/>
            <person name="Terry A."/>
            <person name="Yamada L."/>
            <person name="Wang H.G."/>
            <person name="Awazu S."/>
            <person name="Azumi K."/>
            <person name="Boore J."/>
            <person name="Branno M."/>
            <person name="Chin-Bow S."/>
            <person name="DeSantis R."/>
            <person name="Doyle S."/>
            <person name="Francino P."/>
            <person name="Keys D.N."/>
            <person name="Haga S."/>
            <person name="Hayashi H."/>
            <person name="Hino K."/>
            <person name="Imai K.S."/>
            <person name="Inaba K."/>
            <person name="Kano S."/>
            <person name="Kobayashi K."/>
            <person name="Kobayashi M."/>
            <person name="Lee B.I."/>
            <person name="Makabe K.W."/>
            <person name="Manohar C."/>
            <person name="Matassi G."/>
            <person name="Medina M."/>
            <person name="Mochizuki Y."/>
            <person name="Mount S."/>
            <person name="Morishita T."/>
            <person name="Miura S."/>
            <person name="Nakayama A."/>
            <person name="Nishizaka S."/>
            <person name="Nomoto H."/>
            <person name="Ohta F."/>
            <person name="Oishi K."/>
            <person name="Rigoutsos I."/>
            <person name="Sano M."/>
            <person name="Sasaki A."/>
            <person name="Sasakura Y."/>
            <person name="Shoguchi E."/>
            <person name="Shin-i T."/>
            <person name="Spagnuolo A."/>
            <person name="Stainier D."/>
            <person name="Suzuki M.M."/>
            <person name="Tassy O."/>
            <person name="Takatori N."/>
            <person name="Tokuoka M."/>
            <person name="Yagi K."/>
            <person name="Yoshizaki F."/>
            <person name="Wada S."/>
            <person name="Zhang C."/>
            <person name="Hyatt P.D."/>
            <person name="Larimer F."/>
            <person name="Detter C."/>
            <person name="Doggett N."/>
            <person name="Glavina T."/>
            <person name="Hawkins T."/>
            <person name="Richardson P."/>
            <person name="Lucas S."/>
            <person name="Kohara Y."/>
            <person name="Levine M."/>
            <person name="Satoh N."/>
            <person name="Rokhsar D.S."/>
        </authorList>
    </citation>
    <scope>NUCLEOTIDE SEQUENCE [LARGE SCALE GENOMIC DNA]</scope>
</reference>
<protein>
    <submittedName>
        <fullName evidence="2">Uncharacterized LOC100186007</fullName>
    </submittedName>
</protein>
<reference evidence="2" key="3">
    <citation type="submission" date="2025-08" db="UniProtKB">
        <authorList>
            <consortium name="Ensembl"/>
        </authorList>
    </citation>
    <scope>IDENTIFICATION</scope>
</reference>
<dbReference type="InterPro" id="IPR027417">
    <property type="entry name" value="P-loop_NTPase"/>
</dbReference>
<dbReference type="STRING" id="7719.ENSCINP00000031839"/>
<dbReference type="OrthoDB" id="272681at2759"/>
<dbReference type="PANTHER" id="PTHR36978">
    <property type="entry name" value="P-LOOP CONTAINING NUCLEOTIDE TRIPHOSPHATE HYDROLASE"/>
    <property type="match status" value="1"/>
</dbReference>
<dbReference type="Pfam" id="PF17784">
    <property type="entry name" value="Sulfotransfer_4"/>
    <property type="match status" value="1"/>
</dbReference>
<dbReference type="HOGENOM" id="CLU_061199_2_2_1"/>
<dbReference type="GeneID" id="100186007"/>
<gene>
    <name evidence="2" type="primary">LOC100186007</name>
</gene>
<evidence type="ECO:0000256" key="1">
    <source>
        <dbReference type="SAM" id="Phobius"/>
    </source>
</evidence>
<dbReference type="Proteomes" id="UP000008144">
    <property type="component" value="Chromosome 4"/>
</dbReference>
<reference evidence="2" key="2">
    <citation type="journal article" date="2008" name="Genome Biol.">
        <title>Improved genome assembly and evidence-based global gene model set for the chordate Ciona intestinalis: new insight into intron and operon populations.</title>
        <authorList>
            <person name="Satou Y."/>
            <person name="Mineta K."/>
            <person name="Ogasawara M."/>
            <person name="Sasakura Y."/>
            <person name="Shoguchi E."/>
            <person name="Ueno K."/>
            <person name="Yamada L."/>
            <person name="Matsumoto J."/>
            <person name="Wasserscheid J."/>
            <person name="Dewar K."/>
            <person name="Wiley G.B."/>
            <person name="Macmil S.L."/>
            <person name="Roe B.A."/>
            <person name="Zeller R.W."/>
            <person name="Hastings K.E."/>
            <person name="Lemaire P."/>
            <person name="Lindquist E."/>
            <person name="Endo T."/>
            <person name="Hotta K."/>
            <person name="Inaba K."/>
        </authorList>
    </citation>
    <scope>NUCLEOTIDE SEQUENCE [LARGE SCALE GENOMIC DNA]</scope>
    <source>
        <strain evidence="2">wild type</strain>
    </source>
</reference>
<name>H2XQA5_CIOIN</name>
<proteinExistence type="predicted"/>
<keyword evidence="1" id="KW-0812">Transmembrane</keyword>